<dbReference type="Proteomes" id="UP000032287">
    <property type="component" value="Unassembled WGS sequence"/>
</dbReference>
<dbReference type="AlphaFoldDB" id="A0A0D1KCL1"/>
<dbReference type="PATRIC" id="fig|137591.25.peg.111"/>
<evidence type="ECO:0000256" key="4">
    <source>
        <dbReference type="RuleBase" id="RU003744"/>
    </source>
</evidence>
<accession>A0A0D1KCL1</accession>
<dbReference type="GO" id="GO:0030313">
    <property type="term" value="C:cell envelope"/>
    <property type="evidence" value="ECO:0007669"/>
    <property type="project" value="UniProtKB-SubCell"/>
</dbReference>
<evidence type="ECO:0000313" key="6">
    <source>
        <dbReference type="Proteomes" id="UP000032287"/>
    </source>
</evidence>
<dbReference type="InterPro" id="IPR018313">
    <property type="entry name" value="SBP_3_CS"/>
</dbReference>
<comment type="caution">
    <text evidence="5">The sequence shown here is derived from an EMBL/GenBank/DDBJ whole genome shotgun (WGS) entry which is preliminary data.</text>
</comment>
<keyword evidence="3" id="KW-0732">Signal</keyword>
<dbReference type="PROSITE" id="PS01039">
    <property type="entry name" value="SBP_BACTERIAL_3"/>
    <property type="match status" value="1"/>
</dbReference>
<sequence>MEGTYAPYSYRAKNGDLEGIDVDMAKAIGKKMGLKVVFVPTKWDSLVEGLRANKYDIILNDMAPNKERMKLFRYGSKYIYTGGVVVTKKDSGIKSVTDIKGKKTAQSAVGNYVKYAEKLGSTNVAVPGFAEAVATVENGKADATLNDAAAWSVYKKEHPETKLVAIKSPAKYMPVTGAAPMMNKKATALDKAVTKAEAKMRKDGEMKKISVKYLEADYSHKPTK</sequence>
<keyword evidence="6" id="KW-1185">Reference proteome</keyword>
<gene>
    <name evidence="5" type="ORF">QX99_00113</name>
</gene>
<dbReference type="eggNOG" id="COG0834">
    <property type="taxonomic scope" value="Bacteria"/>
</dbReference>
<evidence type="ECO:0000256" key="3">
    <source>
        <dbReference type="ARBA" id="ARBA00022729"/>
    </source>
</evidence>
<dbReference type="Pfam" id="PF00497">
    <property type="entry name" value="SBP_bac_3"/>
    <property type="match status" value="1"/>
</dbReference>
<dbReference type="PANTHER" id="PTHR35936:SF34">
    <property type="entry name" value="ABC TRANSPORTER EXTRACELLULAR-BINDING PROTEIN YCKB-RELATED"/>
    <property type="match status" value="1"/>
</dbReference>
<evidence type="ECO:0000313" key="5">
    <source>
        <dbReference type="EMBL" id="KIU22609.1"/>
    </source>
</evidence>
<dbReference type="EMBL" id="JWHU01000001">
    <property type="protein sequence ID" value="KIU22609.1"/>
    <property type="molecule type" value="Genomic_DNA"/>
</dbReference>
<dbReference type="SUPFAM" id="SSF53850">
    <property type="entry name" value="Periplasmic binding protein-like II"/>
    <property type="match status" value="1"/>
</dbReference>
<dbReference type="KEGG" id="wcb:AO080_02445"/>
<dbReference type="InterPro" id="IPR001638">
    <property type="entry name" value="Solute-binding_3/MltF_N"/>
</dbReference>
<dbReference type="Gene3D" id="3.40.190.10">
    <property type="entry name" value="Periplasmic binding protein-like II"/>
    <property type="match status" value="2"/>
</dbReference>
<organism evidence="5 6">
    <name type="scientific">Weissella cibaria</name>
    <dbReference type="NCBI Taxonomy" id="137591"/>
    <lineage>
        <taxon>Bacteria</taxon>
        <taxon>Bacillati</taxon>
        <taxon>Bacillota</taxon>
        <taxon>Bacilli</taxon>
        <taxon>Lactobacillales</taxon>
        <taxon>Lactobacillaceae</taxon>
        <taxon>Weissella</taxon>
    </lineage>
</organism>
<protein>
    <submittedName>
        <fullName evidence="5">Putative amino-acid ABC transporter-binding protein</fullName>
    </submittedName>
</protein>
<comment type="subcellular location">
    <subcellularLocation>
        <location evidence="1">Cell envelope</location>
    </subcellularLocation>
</comment>
<evidence type="ECO:0000256" key="1">
    <source>
        <dbReference type="ARBA" id="ARBA00004196"/>
    </source>
</evidence>
<comment type="similarity">
    <text evidence="2 4">Belongs to the bacterial solute-binding protein 3 family.</text>
</comment>
<dbReference type="STRING" id="137591.AO080_02445"/>
<proteinExistence type="inferred from homology"/>
<dbReference type="PANTHER" id="PTHR35936">
    <property type="entry name" value="MEMBRANE-BOUND LYTIC MUREIN TRANSGLYCOSYLASE F"/>
    <property type="match status" value="1"/>
</dbReference>
<name>A0A0D1KCL1_9LACO</name>
<reference evidence="5 6" key="1">
    <citation type="journal article" date="2015" name="Microbiology (Mosc.)">
        <title>Genomics of the Weissella cibaria species with an examination of its metabolic traits.</title>
        <authorList>
            <person name="Lynch K.M."/>
            <person name="Lucid A."/>
            <person name="Arendt E.K."/>
            <person name="Sleator R.D."/>
            <person name="Lucey B."/>
            <person name="Coffey A."/>
        </authorList>
    </citation>
    <scope>NUCLEOTIDE SEQUENCE [LARGE SCALE GENOMIC DNA]</scope>
    <source>
        <strain evidence="5 6">MG1</strain>
    </source>
</reference>
<dbReference type="OrthoDB" id="8613538at2"/>
<dbReference type="RefSeq" id="WP_043707902.1">
    <property type="nucleotide sequence ID" value="NZ_CP012873.1"/>
</dbReference>
<dbReference type="SMART" id="SM00062">
    <property type="entry name" value="PBPb"/>
    <property type="match status" value="1"/>
</dbReference>
<evidence type="ECO:0000256" key="2">
    <source>
        <dbReference type="ARBA" id="ARBA00010333"/>
    </source>
</evidence>